<dbReference type="InterPro" id="IPR050297">
    <property type="entry name" value="LipidA_mod_glycosyltrf_83"/>
</dbReference>
<evidence type="ECO:0000313" key="10">
    <source>
        <dbReference type="EMBL" id="ABO55360.1"/>
    </source>
</evidence>
<dbReference type="eggNOG" id="COG1807">
    <property type="taxonomic scope" value="Bacteria"/>
</dbReference>
<dbReference type="GO" id="GO:0016763">
    <property type="term" value="F:pentosyltransferase activity"/>
    <property type="evidence" value="ECO:0007669"/>
    <property type="project" value="TreeGrafter"/>
</dbReference>
<dbReference type="KEGG" id="bvi:Bcep1808_2361"/>
<dbReference type="PANTHER" id="PTHR33908:SF11">
    <property type="entry name" value="MEMBRANE PROTEIN"/>
    <property type="match status" value="1"/>
</dbReference>
<feature type="transmembrane region" description="Helical" evidence="9">
    <location>
        <begin position="404"/>
        <end position="422"/>
    </location>
</feature>
<feature type="region of interest" description="Disordered" evidence="8">
    <location>
        <begin position="22"/>
        <end position="51"/>
    </location>
</feature>
<protein>
    <submittedName>
        <fullName evidence="10">4-amino-4-deoxy-L-arabinose transferase and related glycosyltransferase of PMT family</fullName>
    </submittedName>
</protein>
<feature type="transmembrane region" description="Helical" evidence="9">
    <location>
        <begin position="287"/>
        <end position="304"/>
    </location>
</feature>
<feature type="transmembrane region" description="Helical" evidence="9">
    <location>
        <begin position="498"/>
        <end position="521"/>
    </location>
</feature>
<feature type="transmembrane region" description="Helical" evidence="9">
    <location>
        <begin position="93"/>
        <end position="110"/>
    </location>
</feature>
<feature type="transmembrane region" description="Helical" evidence="9">
    <location>
        <begin position="533"/>
        <end position="555"/>
    </location>
</feature>
<comment type="subcellular location">
    <subcellularLocation>
        <location evidence="1">Cell membrane</location>
        <topology evidence="1">Multi-pass membrane protein</topology>
    </subcellularLocation>
</comment>
<name>A4JGF7_BURVG</name>
<feature type="transmembrane region" description="Helical" evidence="9">
    <location>
        <begin position="204"/>
        <end position="224"/>
    </location>
</feature>
<evidence type="ECO:0000256" key="6">
    <source>
        <dbReference type="ARBA" id="ARBA00022989"/>
    </source>
</evidence>
<keyword evidence="7 9" id="KW-0472">Membrane</keyword>
<dbReference type="EMBL" id="CP000614">
    <property type="protein sequence ID" value="ABO55360.1"/>
    <property type="molecule type" value="Genomic_DNA"/>
</dbReference>
<evidence type="ECO:0000256" key="7">
    <source>
        <dbReference type="ARBA" id="ARBA00023136"/>
    </source>
</evidence>
<keyword evidence="4 10" id="KW-0808">Transferase</keyword>
<feature type="transmembrane region" description="Helical" evidence="9">
    <location>
        <begin position="230"/>
        <end position="249"/>
    </location>
</feature>
<sequence>MQTKTARPMSPARLHQTEIFSMPGTAAPGRRRTPVPASAHHTRSAADPDLDTTLHTAGSPSGAAAAAAAAAVTVAVSVADAPRDRALRLAWRAWLLVAALAAAYLLPGIVGHDPWKQDETYTFGIIQHMLETGDFVVPTNAGQPFMEKPPLYAAVATSLAWLLQRVMPLHDAARLASALFAALAFGFIARAARSASRAERWLDLRVLGPVVLSAGTLVVVKHVHDMMTDVALFAGTAMGFCGLLELVMQHVARGRQLQHGLPVRPSGPWAAPLFGAGVGIALMSKGLFVPLVFAATLVAAMALYPACRTRAFARSLGLAALVFAPFALIWPIALFLRSETLFMTWFWDNNVGRFFGFSVPELGAENDKPFFILRAFVLLGFPVAPLAIAALARGAWREWRTPRIALPVLFAGIGLAVLQVSATSRQLYILPFFAPLALVAAQAIERLPRALHLAWDYLSRALFGTVVMLAWAIWAVMADPNASRAGVAVLGRWLPLDWTMPLVPGFVIGALALTVGWLWLLPKLRTTGPWRGALSWGAGALVAWGLVYTLLLPWLDVAKSYRSVFEDLNAHLALEWNDGDCMASLHGLGESEAPMLYYFSGIRHTPIDDATTTRCTWMIVQGVRAVDPAPGSEWKLFWTGARPGDNEELLRVYVRTPDQHALQ</sequence>
<accession>A4JGF7</accession>
<feature type="transmembrane region" description="Helical" evidence="9">
    <location>
        <begin position="371"/>
        <end position="392"/>
    </location>
</feature>
<dbReference type="GO" id="GO:0005886">
    <property type="term" value="C:plasma membrane"/>
    <property type="evidence" value="ECO:0007669"/>
    <property type="project" value="UniProtKB-SubCell"/>
</dbReference>
<feature type="transmembrane region" description="Helical" evidence="9">
    <location>
        <begin position="457"/>
        <end position="478"/>
    </location>
</feature>
<evidence type="ECO:0000256" key="1">
    <source>
        <dbReference type="ARBA" id="ARBA00004651"/>
    </source>
</evidence>
<evidence type="ECO:0000313" key="11">
    <source>
        <dbReference type="Proteomes" id="UP000002287"/>
    </source>
</evidence>
<organism evidence="10 11">
    <name type="scientific">Burkholderia vietnamiensis (strain G4 / LMG 22486)</name>
    <name type="common">Burkholderia cepacia (strain R1808)</name>
    <dbReference type="NCBI Taxonomy" id="269482"/>
    <lineage>
        <taxon>Bacteria</taxon>
        <taxon>Pseudomonadati</taxon>
        <taxon>Pseudomonadota</taxon>
        <taxon>Betaproteobacteria</taxon>
        <taxon>Burkholderiales</taxon>
        <taxon>Burkholderiaceae</taxon>
        <taxon>Burkholderia</taxon>
        <taxon>Burkholderia cepacia complex</taxon>
    </lineage>
</organism>
<feature type="transmembrane region" description="Helical" evidence="9">
    <location>
        <begin position="172"/>
        <end position="192"/>
    </location>
</feature>
<keyword evidence="5 9" id="KW-0812">Transmembrane</keyword>
<evidence type="ECO:0000256" key="8">
    <source>
        <dbReference type="SAM" id="MobiDB-lite"/>
    </source>
</evidence>
<dbReference type="GO" id="GO:0009103">
    <property type="term" value="P:lipopolysaccharide biosynthetic process"/>
    <property type="evidence" value="ECO:0007669"/>
    <property type="project" value="UniProtKB-ARBA"/>
</dbReference>
<proteinExistence type="predicted"/>
<feature type="transmembrane region" description="Helical" evidence="9">
    <location>
        <begin position="428"/>
        <end position="445"/>
    </location>
</feature>
<evidence type="ECO:0000256" key="5">
    <source>
        <dbReference type="ARBA" id="ARBA00022692"/>
    </source>
</evidence>
<dbReference type="PANTHER" id="PTHR33908">
    <property type="entry name" value="MANNOSYLTRANSFERASE YKCB-RELATED"/>
    <property type="match status" value="1"/>
</dbReference>
<reference evidence="11" key="1">
    <citation type="submission" date="2007-03" db="EMBL/GenBank/DDBJ databases">
        <title>Complete sequence of chromosome 1 of Burkholderia vietnamiensis G4.</title>
        <authorList>
            <consortium name="US DOE Joint Genome Institute"/>
            <person name="Copeland A."/>
            <person name="Lucas S."/>
            <person name="Lapidus A."/>
            <person name="Barry K."/>
            <person name="Detter J.C."/>
            <person name="Glavina del Rio T."/>
            <person name="Hammon N."/>
            <person name="Israni S."/>
            <person name="Dalin E."/>
            <person name="Tice H."/>
            <person name="Pitluck S."/>
            <person name="Chain P."/>
            <person name="Malfatti S."/>
            <person name="Shin M."/>
            <person name="Vergez L."/>
            <person name="Schmutz J."/>
            <person name="Larimer F."/>
            <person name="Land M."/>
            <person name="Hauser L."/>
            <person name="Kyrpides N."/>
            <person name="Tiedje J."/>
            <person name="Richardson P."/>
        </authorList>
    </citation>
    <scope>NUCLEOTIDE SEQUENCE [LARGE SCALE GENOMIC DNA]</scope>
    <source>
        <strain evidence="11">G4 / LMG 22486</strain>
    </source>
</reference>
<keyword evidence="6 9" id="KW-1133">Transmembrane helix</keyword>
<dbReference type="HOGENOM" id="CLU_034283_0_0_4"/>
<evidence type="ECO:0000256" key="4">
    <source>
        <dbReference type="ARBA" id="ARBA00022679"/>
    </source>
</evidence>
<feature type="transmembrane region" description="Helical" evidence="9">
    <location>
        <begin position="316"/>
        <end position="336"/>
    </location>
</feature>
<gene>
    <name evidence="10" type="ordered locus">Bcep1808_2361</name>
</gene>
<dbReference type="CAZy" id="GT83">
    <property type="family name" value="Glycosyltransferase Family 83"/>
</dbReference>
<dbReference type="AlphaFoldDB" id="A4JGF7"/>
<feature type="transmembrane region" description="Helical" evidence="9">
    <location>
        <begin position="261"/>
        <end position="281"/>
    </location>
</feature>
<evidence type="ECO:0000256" key="3">
    <source>
        <dbReference type="ARBA" id="ARBA00022676"/>
    </source>
</evidence>
<evidence type="ECO:0000256" key="9">
    <source>
        <dbReference type="SAM" id="Phobius"/>
    </source>
</evidence>
<keyword evidence="3" id="KW-0328">Glycosyltransferase</keyword>
<evidence type="ECO:0000256" key="2">
    <source>
        <dbReference type="ARBA" id="ARBA00022475"/>
    </source>
</evidence>
<keyword evidence="2" id="KW-1003">Cell membrane</keyword>
<dbReference type="Proteomes" id="UP000002287">
    <property type="component" value="Chromosome 1"/>
</dbReference>